<dbReference type="Proteomes" id="UP001592581">
    <property type="component" value="Unassembled WGS sequence"/>
</dbReference>
<feature type="transmembrane region" description="Helical" evidence="1">
    <location>
        <begin position="37"/>
        <end position="56"/>
    </location>
</feature>
<evidence type="ECO:0000313" key="3">
    <source>
        <dbReference type="Proteomes" id="UP001592581"/>
    </source>
</evidence>
<sequence length="408" mass="43552">MDELVFRGTERPKFAWWLMILPGLGIAINIAKLSLTGGIWAGVGATAAVAVLFGYVRWAYPRSWCRVDVSGISYSRGGLWARHLAWGDVVAVEIRDQGTRMGVTSAVRITRRNGRHRTLPVVMSTPWIRDPAFSEKAESIVAIARRFGAAPVDAVPRQWVPRPSMRRSGFWQYLVAAVALAALAAPASQIPADRQAAQVELGASRCPAIPVDGAVVYSLEAVCQNHYTVAVDTVVREHDGFGDVELLIGGNDVSFGAAPSWLSSLAPGTDVRITAIGRGPVIAVSDGQASARTASSSTYSVDSDVAAIIGIGALALFLTVWATALLRARLRRLEVRSRWWVLGCLPGLLVLEAISIHAQAVPSRQPPSWYAFAGVLFLVGPLLGAALARIRSLRQNGGAAPLPQPSDG</sequence>
<keyword evidence="3" id="KW-1185">Reference proteome</keyword>
<accession>A0ABV6Y073</accession>
<reference evidence="2 3" key="1">
    <citation type="submission" date="2024-06" db="EMBL/GenBank/DDBJ databases">
        <authorList>
            <person name="Lee S.D."/>
        </authorList>
    </citation>
    <scope>NUCLEOTIDE SEQUENCE [LARGE SCALE GENOMIC DNA]</scope>
    <source>
        <strain evidence="2 3">N1-10</strain>
    </source>
</reference>
<keyword evidence="1" id="KW-0472">Membrane</keyword>
<evidence type="ECO:0008006" key="4">
    <source>
        <dbReference type="Google" id="ProtNLM"/>
    </source>
</evidence>
<proteinExistence type="predicted"/>
<gene>
    <name evidence="2" type="ORF">ABUW04_37290</name>
</gene>
<feature type="transmembrane region" description="Helical" evidence="1">
    <location>
        <begin position="170"/>
        <end position="190"/>
    </location>
</feature>
<dbReference type="RefSeq" id="WP_380568760.1">
    <property type="nucleotide sequence ID" value="NZ_JBEUKS010000020.1"/>
</dbReference>
<protein>
    <recommendedName>
        <fullName evidence="4">PH domain-containing protein</fullName>
    </recommendedName>
</protein>
<keyword evidence="1" id="KW-1133">Transmembrane helix</keyword>
<keyword evidence="1" id="KW-0812">Transmembrane</keyword>
<comment type="caution">
    <text evidence="2">The sequence shown here is derived from an EMBL/GenBank/DDBJ whole genome shotgun (WGS) entry which is preliminary data.</text>
</comment>
<name>A0ABV6Y073_9ACTN</name>
<dbReference type="EMBL" id="JBEUKS010000020">
    <property type="protein sequence ID" value="MFC1443907.1"/>
    <property type="molecule type" value="Genomic_DNA"/>
</dbReference>
<feature type="transmembrane region" description="Helical" evidence="1">
    <location>
        <begin position="369"/>
        <end position="388"/>
    </location>
</feature>
<feature type="transmembrane region" description="Helical" evidence="1">
    <location>
        <begin position="338"/>
        <end position="357"/>
    </location>
</feature>
<organism evidence="2 3">
    <name type="scientific">Streptacidiphilus jeojiensis</name>
    <dbReference type="NCBI Taxonomy" id="3229225"/>
    <lineage>
        <taxon>Bacteria</taxon>
        <taxon>Bacillati</taxon>
        <taxon>Actinomycetota</taxon>
        <taxon>Actinomycetes</taxon>
        <taxon>Kitasatosporales</taxon>
        <taxon>Streptomycetaceae</taxon>
        <taxon>Streptacidiphilus</taxon>
    </lineage>
</organism>
<feature type="transmembrane region" description="Helical" evidence="1">
    <location>
        <begin position="305"/>
        <end position="326"/>
    </location>
</feature>
<evidence type="ECO:0000313" key="2">
    <source>
        <dbReference type="EMBL" id="MFC1443907.1"/>
    </source>
</evidence>
<feature type="transmembrane region" description="Helical" evidence="1">
    <location>
        <begin position="14"/>
        <end position="31"/>
    </location>
</feature>
<evidence type="ECO:0000256" key="1">
    <source>
        <dbReference type="SAM" id="Phobius"/>
    </source>
</evidence>